<proteinExistence type="predicted"/>
<organism evidence="1">
    <name type="scientific">Ophidiomyces ophidiicola</name>
    <dbReference type="NCBI Taxonomy" id="1387563"/>
    <lineage>
        <taxon>Eukaryota</taxon>
        <taxon>Fungi</taxon>
        <taxon>Dikarya</taxon>
        <taxon>Ascomycota</taxon>
        <taxon>Pezizomycotina</taxon>
        <taxon>Eurotiomycetes</taxon>
        <taxon>Eurotiomycetidae</taxon>
        <taxon>Onygenales</taxon>
        <taxon>Onygenaceae</taxon>
        <taxon>Ophidiomyces</taxon>
    </lineage>
</organism>
<reference evidence="1" key="1">
    <citation type="journal article" date="2022" name="bioRxiv">
        <title>Population genetic analysis of Ophidiomyces ophidiicola, the causative agent of snake fungal disease, indicates recent introductions to the USA.</title>
        <authorList>
            <person name="Ladner J.T."/>
            <person name="Palmer J.M."/>
            <person name="Ettinger C.L."/>
            <person name="Stajich J.E."/>
            <person name="Farrell T.M."/>
            <person name="Glorioso B.M."/>
            <person name="Lawson B."/>
            <person name="Price S.J."/>
            <person name="Stengle A.G."/>
            <person name="Grear D.A."/>
            <person name="Lorch J.M."/>
        </authorList>
    </citation>
    <scope>NUCLEOTIDE SEQUENCE</scope>
    <source>
        <strain evidence="1">NWHC 24266-5</strain>
    </source>
</reference>
<accession>A0ACB8V1Z2</accession>
<comment type="caution">
    <text evidence="1">The sequence shown here is derived from an EMBL/GenBank/DDBJ whole genome shotgun (WGS) entry which is preliminary data.</text>
</comment>
<name>A0ACB8V1Z2_9EURO</name>
<dbReference type="EMBL" id="JALBCA010000017">
    <property type="protein sequence ID" value="KAI2390524.1"/>
    <property type="molecule type" value="Genomic_DNA"/>
</dbReference>
<gene>
    <name evidence="1" type="primary">gms1</name>
    <name evidence="1" type="ORF">LOY88_001609</name>
</gene>
<sequence>MGRDMQKQAAWMGVPVKYVVLVLLTIQCSAFVLLLHYSRVMPVVGGRRYITSTAVFLSEVAKLAICLTVALYEVSQSIPPSMPATSLFGSLSAAIFTGDSWKLALPAALYTVANSLQYLALSNLEAAQFQITYQSQLIVSAIFGVVLMRKNISYGRWIALLLLIVGIAMVQIPPVDPHELDRRTHSYLPRRLSDLQHLAAAAGPVLRKRSATYEGIQDDIIQAHPPFDTRVGLLTTLVACLCSGLAGVSYEKVLKESNQSVSVWVRNVQLGIYSIVPALFIGVIFLDGEQIAKRGFFHGYNWSVWAVVAVQAIGGIATSFCISYSELGLLQASGAISVMIVSIASPFIFDSQISVYFVFGTLVVLAACFIYIPGSAISKLEPRPRPPPIRIQDFEKAKSSPDTSDGSGEGYASPPNDFSIRLPTTPFLSDAGALTTSRPNSPSPARHQSKAQSARGGYFGRPRHDG</sequence>
<protein>
    <submittedName>
        <fullName evidence="1">UDP-galactose transporter Gms1</fullName>
    </submittedName>
</protein>
<evidence type="ECO:0000313" key="1">
    <source>
        <dbReference type="EMBL" id="KAI2390524.1"/>
    </source>
</evidence>